<feature type="region of interest" description="Disordered" evidence="2">
    <location>
        <begin position="138"/>
        <end position="160"/>
    </location>
</feature>
<feature type="domain" description="HTH CENPB-type" evidence="3">
    <location>
        <begin position="36"/>
        <end position="108"/>
    </location>
</feature>
<protein>
    <recommendedName>
        <fullName evidence="3">HTH CENPB-type domain-containing protein</fullName>
    </recommendedName>
</protein>
<evidence type="ECO:0000313" key="4">
    <source>
        <dbReference type="EMBL" id="POM70378.1"/>
    </source>
</evidence>
<dbReference type="AlphaFoldDB" id="A0A2P4XXV6"/>
<gene>
    <name evidence="4" type="ORF">PHPALM_13194</name>
</gene>
<evidence type="ECO:0000256" key="2">
    <source>
        <dbReference type="SAM" id="MobiDB-lite"/>
    </source>
</evidence>
<keyword evidence="5" id="KW-1185">Reference proteome</keyword>
<accession>A0A2P4XXV6</accession>
<dbReference type="SUPFAM" id="SSF46689">
    <property type="entry name" value="Homeodomain-like"/>
    <property type="match status" value="1"/>
</dbReference>
<organism evidence="4 5">
    <name type="scientific">Phytophthora palmivora</name>
    <dbReference type="NCBI Taxonomy" id="4796"/>
    <lineage>
        <taxon>Eukaryota</taxon>
        <taxon>Sar</taxon>
        <taxon>Stramenopiles</taxon>
        <taxon>Oomycota</taxon>
        <taxon>Peronosporomycetes</taxon>
        <taxon>Peronosporales</taxon>
        <taxon>Peronosporaceae</taxon>
        <taxon>Phytophthora</taxon>
    </lineage>
</organism>
<keyword evidence="1" id="KW-0238">DNA-binding</keyword>
<dbReference type="PANTHER" id="PTHR33324:SF2">
    <property type="entry name" value="MYB_SANT-LIKE DNA-BINDING DOMAIN-CONTAINING PROTEIN"/>
    <property type="match status" value="1"/>
</dbReference>
<dbReference type="GO" id="GO:0003677">
    <property type="term" value="F:DNA binding"/>
    <property type="evidence" value="ECO:0007669"/>
    <property type="project" value="UniProtKB-KW"/>
</dbReference>
<dbReference type="InterPro" id="IPR009057">
    <property type="entry name" value="Homeodomain-like_sf"/>
</dbReference>
<name>A0A2P4XXV6_9STRA</name>
<dbReference type="InterPro" id="IPR006600">
    <property type="entry name" value="HTH_CenpB_DNA-bd_dom"/>
</dbReference>
<dbReference type="SMART" id="SM00674">
    <property type="entry name" value="CENPB"/>
    <property type="match status" value="1"/>
</dbReference>
<dbReference type="Proteomes" id="UP000237271">
    <property type="component" value="Unassembled WGS sequence"/>
</dbReference>
<dbReference type="Pfam" id="PF03221">
    <property type="entry name" value="HTH_Tnp_Tc5"/>
    <property type="match status" value="1"/>
</dbReference>
<evidence type="ECO:0000313" key="5">
    <source>
        <dbReference type="Proteomes" id="UP000237271"/>
    </source>
</evidence>
<dbReference type="EMBL" id="NCKW01007077">
    <property type="protein sequence ID" value="POM70378.1"/>
    <property type="molecule type" value="Genomic_DNA"/>
</dbReference>
<comment type="caution">
    <text evidence="4">The sequence shown here is derived from an EMBL/GenBank/DDBJ whole genome shotgun (WGS) entry which is preliminary data.</text>
</comment>
<proteinExistence type="predicted"/>
<feature type="compositionally biased region" description="Acidic residues" evidence="2">
    <location>
        <begin position="144"/>
        <end position="160"/>
    </location>
</feature>
<reference evidence="4 5" key="1">
    <citation type="journal article" date="2017" name="Genome Biol. Evol.">
        <title>Phytophthora megakarya and P. palmivora, closely related causal agents of cacao black pod rot, underwent increases in genome sizes and gene numbers by different mechanisms.</title>
        <authorList>
            <person name="Ali S.S."/>
            <person name="Shao J."/>
            <person name="Lary D.J."/>
            <person name="Kronmiller B."/>
            <person name="Shen D."/>
            <person name="Strem M.D."/>
            <person name="Amoako-Attah I."/>
            <person name="Akrofi A.Y."/>
            <person name="Begoude B.A."/>
            <person name="Ten Hoopen G.M."/>
            <person name="Coulibaly K."/>
            <person name="Kebe B.I."/>
            <person name="Melnick R.L."/>
            <person name="Guiltinan M.J."/>
            <person name="Tyler B.M."/>
            <person name="Meinhardt L.W."/>
            <person name="Bailey B.A."/>
        </authorList>
    </citation>
    <scope>NUCLEOTIDE SEQUENCE [LARGE SCALE GENOMIC DNA]</scope>
    <source>
        <strain evidence="5">sbr112.9</strain>
    </source>
</reference>
<dbReference type="PROSITE" id="PS51253">
    <property type="entry name" value="HTH_CENPB"/>
    <property type="match status" value="1"/>
</dbReference>
<evidence type="ECO:0000256" key="1">
    <source>
        <dbReference type="ARBA" id="ARBA00023125"/>
    </source>
</evidence>
<sequence>MWAKETFRLESKPTQATISNLLRSKDKLLSAVVPPEFRSARRVKHPELDRKMLRWVHEELQRGLSVTRASIQNAAVELAHEMQLPSDVTFSKGWVSSFMNRHQLNFVMKNGDKRELETVRQEMLMVTAEAVRRAEQEQVLQGQEESEEEEMETSVVEEDQSVDVEEVEQLEDVEPSVVTEDSPPRQCVKRRRVDESNCSTWKVREEEGRVTRELLLDWIAVPGSYSRWWLLTNDDEKEPLCDEINLFLRSHGLRGLDSVDIRQHLTTFVMTFQAAHTWLKQKKVEYPLDVANMTLEQKGIKNHVLQMCPHYERLVVVLAAYVNYDDNTASAAKSIDGPATATIETAAIANGEVTLNTQSRDTIVSVESSPMLAKESRRQSIETTSDISFDDETKAQKRRLFELECARLQSEVETRNVQLMLEKTLARKKLLDAGISAEEVNRIFPK</sequence>
<evidence type="ECO:0000259" key="3">
    <source>
        <dbReference type="PROSITE" id="PS51253"/>
    </source>
</evidence>
<dbReference type="PANTHER" id="PTHR33324">
    <property type="entry name" value="EXPRESSED PROTEIN"/>
    <property type="match status" value="1"/>
</dbReference>
<dbReference type="OrthoDB" id="162969at2759"/>
<dbReference type="Gene3D" id="1.10.10.60">
    <property type="entry name" value="Homeodomain-like"/>
    <property type="match status" value="1"/>
</dbReference>